<dbReference type="Gene3D" id="3.30.830.10">
    <property type="entry name" value="Metalloenzyme, LuxS/M16 peptidase-like"/>
    <property type="match status" value="2"/>
</dbReference>
<dbReference type="Pfam" id="PF00675">
    <property type="entry name" value="Peptidase_M16"/>
    <property type="match status" value="1"/>
</dbReference>
<evidence type="ECO:0000313" key="6">
    <source>
        <dbReference type="EMBL" id="RJP60703.1"/>
    </source>
</evidence>
<dbReference type="EMBL" id="QZJZ01000024">
    <property type="protein sequence ID" value="RJP60703.1"/>
    <property type="molecule type" value="Genomic_DNA"/>
</dbReference>
<gene>
    <name evidence="6" type="ORF">C4541_03580</name>
</gene>
<dbReference type="InterPro" id="IPR007863">
    <property type="entry name" value="Peptidase_M16_C"/>
</dbReference>
<dbReference type="Proteomes" id="UP000266426">
    <property type="component" value="Unassembled WGS sequence"/>
</dbReference>
<comment type="cofactor">
    <cofactor evidence="1">
        <name>Zn(2+)</name>
        <dbReference type="ChEBI" id="CHEBI:29105"/>
    </cofactor>
</comment>
<dbReference type="Pfam" id="PF05193">
    <property type="entry name" value="Peptidase_M16_C"/>
    <property type="match status" value="1"/>
</dbReference>
<evidence type="ECO:0000313" key="7">
    <source>
        <dbReference type="Proteomes" id="UP000266426"/>
    </source>
</evidence>
<proteinExistence type="inferred from homology"/>
<dbReference type="SUPFAM" id="SSF63411">
    <property type="entry name" value="LuxS/MPP-like metallohydrolase"/>
    <property type="match status" value="2"/>
</dbReference>
<comment type="similarity">
    <text evidence="2 3">Belongs to the peptidase M16 family.</text>
</comment>
<accession>A0A3A4R7R7</accession>
<name>A0A3A4R7R7_9BACT</name>
<dbReference type="GO" id="GO:0004222">
    <property type="term" value="F:metalloendopeptidase activity"/>
    <property type="evidence" value="ECO:0007669"/>
    <property type="project" value="InterPro"/>
</dbReference>
<dbReference type="GO" id="GO:0046872">
    <property type="term" value="F:metal ion binding"/>
    <property type="evidence" value="ECO:0007669"/>
    <property type="project" value="InterPro"/>
</dbReference>
<evidence type="ECO:0000256" key="1">
    <source>
        <dbReference type="ARBA" id="ARBA00001947"/>
    </source>
</evidence>
<dbReference type="InterPro" id="IPR011765">
    <property type="entry name" value="Pept_M16_N"/>
</dbReference>
<dbReference type="InterPro" id="IPR001431">
    <property type="entry name" value="Pept_M16_Zn_BS"/>
</dbReference>
<protein>
    <submittedName>
        <fullName evidence="6">Insulinase family protein</fullName>
    </submittedName>
</protein>
<dbReference type="PROSITE" id="PS00143">
    <property type="entry name" value="INSULINASE"/>
    <property type="match status" value="1"/>
</dbReference>
<dbReference type="PANTHER" id="PTHR11851:SF49">
    <property type="entry name" value="MITOCHONDRIAL-PROCESSING PEPTIDASE SUBUNIT ALPHA"/>
    <property type="match status" value="1"/>
</dbReference>
<organism evidence="6 7">
    <name type="scientific">Candidatus Auribacter fodinae</name>
    <dbReference type="NCBI Taxonomy" id="2093366"/>
    <lineage>
        <taxon>Bacteria</taxon>
        <taxon>Pseudomonadati</taxon>
        <taxon>Candidatus Auribacterota</taxon>
        <taxon>Candidatus Auribacteria</taxon>
        <taxon>Candidatus Auribacterales</taxon>
        <taxon>Candidatus Auribacteraceae</taxon>
        <taxon>Candidatus Auribacter</taxon>
    </lineage>
</organism>
<evidence type="ECO:0000259" key="4">
    <source>
        <dbReference type="Pfam" id="PF00675"/>
    </source>
</evidence>
<dbReference type="InterPro" id="IPR050361">
    <property type="entry name" value="MPP/UQCRC_Complex"/>
</dbReference>
<dbReference type="PANTHER" id="PTHR11851">
    <property type="entry name" value="METALLOPROTEASE"/>
    <property type="match status" value="1"/>
</dbReference>
<comment type="caution">
    <text evidence="6">The sequence shown here is derived from an EMBL/GenBank/DDBJ whole genome shotgun (WGS) entry which is preliminary data.</text>
</comment>
<dbReference type="InterPro" id="IPR011249">
    <property type="entry name" value="Metalloenz_LuxS/M16"/>
</dbReference>
<feature type="domain" description="Peptidase M16 N-terminal" evidence="4">
    <location>
        <begin position="12"/>
        <end position="159"/>
    </location>
</feature>
<evidence type="ECO:0000256" key="3">
    <source>
        <dbReference type="RuleBase" id="RU004447"/>
    </source>
</evidence>
<feature type="domain" description="Peptidase M16 C-terminal" evidence="5">
    <location>
        <begin position="166"/>
        <end position="340"/>
    </location>
</feature>
<evidence type="ECO:0000256" key="2">
    <source>
        <dbReference type="ARBA" id="ARBA00007261"/>
    </source>
</evidence>
<dbReference type="AlphaFoldDB" id="A0A3A4R7R7"/>
<reference evidence="6 7" key="1">
    <citation type="journal article" date="2017" name="ISME J.">
        <title>Energy and carbon metabolisms in a deep terrestrial subsurface fluid microbial community.</title>
        <authorList>
            <person name="Momper L."/>
            <person name="Jungbluth S.P."/>
            <person name="Lee M.D."/>
            <person name="Amend J.P."/>
        </authorList>
    </citation>
    <scope>NUCLEOTIDE SEQUENCE [LARGE SCALE GENOMIC DNA]</scope>
    <source>
        <strain evidence="6">SURF_26</strain>
    </source>
</reference>
<dbReference type="GO" id="GO:0006508">
    <property type="term" value="P:proteolysis"/>
    <property type="evidence" value="ECO:0007669"/>
    <property type="project" value="InterPro"/>
</dbReference>
<sequence>MKQIATHPSGLRIVTYEMPYMNSVSVGIWIGAGGRYESLKQNGMSHFIEHLLFKGTEKRDGKEISQAIEGLGGILNAFTGEEFTCYYSKVLSEYFEATFDVLWDMVTNNYFKADHIDKEKSVVKEEISMYLDLPAQYVHDLLSNIMWPDQPLGRILIGTEGSIDAMTNDTIVDYKNVFYRMNNIVVAVAGRLSHQEIYDTISRYVESGASQGKIPVAEAVVEKQDKPVSLIMNKDTEQTHFALGLRSFHRQHEDRYILKILNTILGENMSSRLFQTIREEHGLAYSIHSSIERFMDTGSLVISAGVEEKNLIKTVELVCKELRNLTQELVSDDELDRARKYAIGQLSLGLEKTMNIMLWSGENLLCTNNVPDVNEILDELRRVNKEDILRISRALFVDNNLNLSVIGPVKNKKTVEKALTVG</sequence>
<evidence type="ECO:0000259" key="5">
    <source>
        <dbReference type="Pfam" id="PF05193"/>
    </source>
</evidence>